<comment type="caution">
    <text evidence="2">The sequence shown here is derived from an EMBL/GenBank/DDBJ whole genome shotgun (WGS) entry which is preliminary data.</text>
</comment>
<dbReference type="SUPFAM" id="SSF81321">
    <property type="entry name" value="Family A G protein-coupled receptor-like"/>
    <property type="match status" value="1"/>
</dbReference>
<name>A0AA36DUD3_CYLNA</name>
<proteinExistence type="predicted"/>
<dbReference type="PANTHER" id="PTHR22718">
    <property type="entry name" value="SERPENTINE RECEPTOR, CLASS X"/>
    <property type="match status" value="1"/>
</dbReference>
<dbReference type="Gene3D" id="1.20.1070.10">
    <property type="entry name" value="Rhodopsin 7-helix transmembrane proteins"/>
    <property type="match status" value="1"/>
</dbReference>
<evidence type="ECO:0000313" key="2">
    <source>
        <dbReference type="EMBL" id="CAJ0593598.1"/>
    </source>
</evidence>
<evidence type="ECO:0000313" key="3">
    <source>
        <dbReference type="Proteomes" id="UP001176961"/>
    </source>
</evidence>
<evidence type="ECO:0000256" key="1">
    <source>
        <dbReference type="SAM" id="Phobius"/>
    </source>
</evidence>
<keyword evidence="1" id="KW-1133">Transmembrane helix</keyword>
<accession>A0AA36DUD3</accession>
<reference evidence="2" key="1">
    <citation type="submission" date="2023-07" db="EMBL/GenBank/DDBJ databases">
        <authorList>
            <consortium name="CYATHOMIX"/>
        </authorList>
    </citation>
    <scope>NUCLEOTIDE SEQUENCE</scope>
    <source>
        <strain evidence="2">N/A</strain>
    </source>
</reference>
<feature type="transmembrane region" description="Helical" evidence="1">
    <location>
        <begin position="112"/>
        <end position="132"/>
    </location>
</feature>
<protein>
    <submittedName>
        <fullName evidence="2">Uncharacterized protein</fullName>
    </submittedName>
</protein>
<keyword evidence="3" id="KW-1185">Reference proteome</keyword>
<keyword evidence="1" id="KW-0472">Membrane</keyword>
<dbReference type="AlphaFoldDB" id="A0AA36DUD3"/>
<feature type="transmembrane region" description="Helical" evidence="1">
    <location>
        <begin position="37"/>
        <end position="58"/>
    </location>
</feature>
<sequence>MHVIICKSVYHRFRTTPDQQWFGYSMLKVENTRNDSFYFGIFFDAAVTIYCGISYIALMIYIRRFGGSTSTALKREIRCFFQFVLMFVTYAITWITFYGYPITGIQTPEAYVVTPVVLVFNSGVNPIIFLTLNKEVIAAARGLCKALLSITTSH</sequence>
<organism evidence="2 3">
    <name type="scientific">Cylicocyclus nassatus</name>
    <name type="common">Nematode worm</name>
    <dbReference type="NCBI Taxonomy" id="53992"/>
    <lineage>
        <taxon>Eukaryota</taxon>
        <taxon>Metazoa</taxon>
        <taxon>Ecdysozoa</taxon>
        <taxon>Nematoda</taxon>
        <taxon>Chromadorea</taxon>
        <taxon>Rhabditida</taxon>
        <taxon>Rhabditina</taxon>
        <taxon>Rhabditomorpha</taxon>
        <taxon>Strongyloidea</taxon>
        <taxon>Strongylidae</taxon>
        <taxon>Cylicocyclus</taxon>
    </lineage>
</organism>
<dbReference type="EMBL" id="CATQJL010000112">
    <property type="protein sequence ID" value="CAJ0593598.1"/>
    <property type="molecule type" value="Genomic_DNA"/>
</dbReference>
<feature type="transmembrane region" description="Helical" evidence="1">
    <location>
        <begin position="79"/>
        <end position="100"/>
    </location>
</feature>
<dbReference type="PANTHER" id="PTHR22718:SF11">
    <property type="entry name" value="7TM GPCR SERPENTINE RECEPTOR CLASS X (SRX) DOMAIN-CONTAINING PROTEIN"/>
    <property type="match status" value="1"/>
</dbReference>
<keyword evidence="1" id="KW-0812">Transmembrane</keyword>
<gene>
    <name evidence="2" type="ORF">CYNAS_LOCUS5581</name>
</gene>
<dbReference type="Proteomes" id="UP001176961">
    <property type="component" value="Unassembled WGS sequence"/>
</dbReference>